<organism evidence="2 3">
    <name type="scientific">Methanococcus maripaludis</name>
    <name type="common">Methanococcus deltae</name>
    <dbReference type="NCBI Taxonomy" id="39152"/>
    <lineage>
        <taxon>Archaea</taxon>
        <taxon>Methanobacteriati</taxon>
        <taxon>Methanobacteriota</taxon>
        <taxon>Methanomada group</taxon>
        <taxon>Methanococci</taxon>
        <taxon>Methanococcales</taxon>
        <taxon>Methanococcaceae</taxon>
        <taxon>Methanococcus</taxon>
    </lineage>
</organism>
<protein>
    <recommendedName>
        <fullName evidence="4">PEGA domain protein</fullName>
    </recommendedName>
</protein>
<dbReference type="GeneID" id="36101760"/>
<evidence type="ECO:0008006" key="4">
    <source>
        <dbReference type="Google" id="ProtNLM"/>
    </source>
</evidence>
<dbReference type="EMBL" id="CP026606">
    <property type="protein sequence ID" value="AVB76082.1"/>
    <property type="molecule type" value="Genomic_DNA"/>
</dbReference>
<dbReference type="AlphaFoldDB" id="A0A2L1C9M6"/>
<dbReference type="KEGG" id="mmad:MMJJ_06680"/>
<evidence type="ECO:0000256" key="1">
    <source>
        <dbReference type="SAM" id="Phobius"/>
    </source>
</evidence>
<accession>A0A2L1C9M6</accession>
<sequence>MKKSFFLFLLLLIGCIGSVSAVTCTIPETGSTSGYYVLFADDTLTWDLINSTMSAYDFGVYAPSITGIDGPKMYFASKNDLARFCSVVSYTNKVIPFNGDFDVYIDGILTPMTVLLIDGQAYTPYASDMYQDFDIDTSKTQYGYMYSYVHSDYSGGNYLKISLNGVQLFYAGGESTTYYYDSAVFPADSTMRIAWTNLHGYQKTTTSIVLFDYVDYSTYSAVNRTDFTISEIYTPPARYVATFDSNVDGIEVFDSGNSLGTFDNLGTAYLTDGTHYLTFLKDGYYNVTQTVIVDGSDLTVSVDMETTHLPVELTLTNSEGGLASVSMYIDDELVNTVSNGQTVQLPRGSHLFKFVKSGYWNETRTLNIDESFDSLDIRFYPLSVMYSIQVPTDINTFKNSEVPVTVTISPKAMSSSTKIYLSGKEVLDVRDSSNTQIPYVNGGYLIGDISVPTDITIKFMSGETLGTNALQMRVMGYGTLGQSYVTDTSFTYEVVQLPLTLTVPSKWNIGSNNLRISETEGENRLVMIQVEDAENNIVYSDSYAFSGYESHDFEITFEETGDYRVRILSGDLINSYLNIEVVNPILFSQTTITGKPGTASSLSVNIQNLFTSPQYYKVEISGDGLSEPSITEFSVSPGVTKSQTLLVPVGENLTFDSYLLTATVYLKDSNGIYENILEESIILNIDSTGLSVGGVDLSGLDITALIPSGISFGSISPDTIIDMAKNNPLLVGLVALFMVIGGSTLIPGGRKK</sequence>
<dbReference type="RefSeq" id="WP_104837677.1">
    <property type="nucleotide sequence ID" value="NZ_CP026606.1"/>
</dbReference>
<dbReference type="PROSITE" id="PS51257">
    <property type="entry name" value="PROKAR_LIPOPROTEIN"/>
    <property type="match status" value="1"/>
</dbReference>
<dbReference type="Proteomes" id="UP000239462">
    <property type="component" value="Chromosome"/>
</dbReference>
<name>A0A2L1C9M6_METMI</name>
<feature type="transmembrane region" description="Helical" evidence="1">
    <location>
        <begin position="729"/>
        <end position="748"/>
    </location>
</feature>
<keyword evidence="1" id="KW-1133">Transmembrane helix</keyword>
<gene>
    <name evidence="2" type="ORF">MMJJ_06680</name>
</gene>
<reference evidence="3" key="1">
    <citation type="journal article" date="2018" name="Genome Announc.">
        <title>Complete Genome Sequence of the Methanococcus maripaludis Type Strain JJ (DSM 2067), a Model for Selenoprotein Synthesis in Archaea.</title>
        <authorList>
            <person name="Poehlein A."/>
            <person name="Heym D."/>
            <person name="Quitzke V."/>
            <person name="Fersch J."/>
            <person name="Daniel R."/>
            <person name="Rother M."/>
        </authorList>
    </citation>
    <scope>NUCLEOTIDE SEQUENCE [LARGE SCALE GENOMIC DNA]</scope>
    <source>
        <strain evidence="3">DSM 2067</strain>
    </source>
</reference>
<proteinExistence type="predicted"/>
<keyword evidence="1" id="KW-0472">Membrane</keyword>
<keyword evidence="1" id="KW-0812">Transmembrane</keyword>
<evidence type="ECO:0000313" key="2">
    <source>
        <dbReference type="EMBL" id="AVB76082.1"/>
    </source>
</evidence>
<evidence type="ECO:0000313" key="3">
    <source>
        <dbReference type="Proteomes" id="UP000239462"/>
    </source>
</evidence>